<evidence type="ECO:0000313" key="17">
    <source>
        <dbReference type="EMBL" id="SDB91294.1"/>
    </source>
</evidence>
<keyword evidence="3" id="KW-0121">Carboxypeptidase</keyword>
<evidence type="ECO:0000256" key="14">
    <source>
        <dbReference type="SAM" id="MobiDB-lite"/>
    </source>
</evidence>
<dbReference type="InterPro" id="IPR001264">
    <property type="entry name" value="Glyco_trans_51"/>
</dbReference>
<evidence type="ECO:0000259" key="16">
    <source>
        <dbReference type="SMART" id="SM00060"/>
    </source>
</evidence>
<sequence>MSDRFKSRQERKQAQRKKGASSKKPRSLFKKILLTMAILFGIGVVGGGTTIAIMIATAPDLDPEKLTLIQSMQIYDMNDELVSTLDASEFRVSANIQDMPDHLKNAFIAVEDQRFYDHFGIDLKRLGGAIWANITGGFGAEGASTITQQLVKNLFLTNEKALTRKVQEQYLAIQLERKYSKEEILEMYLNQINLGPSAGYGVQIAAETYFNKSLDELSVADAAVLAAIPRRPTFYDPHRNPENAEGRRNTVLNLMEEQGFITKEEADEARNTPIADQMDYTTKERYAYATFYDEVLDELQDNEELASNNLLNSGLKVYTTLDPKAQESVDRVLKSGEYQGLVFPQDNEDFKVGVTLVDTKSGAVRAFGNDIKENNQRDWNHATDPKQQGSAMKPLLAYAPGIEMNKWSTAKVLVDEKHNYTDGTPISNANNSYLGAMTMREALVRSRNIPAVKAMQEVSKDEAYAFLDPMIKIPETTKDKDGKVTHHRVEAGVLGGTQVSTKQMAGAYAAFGNGGTFTEPYIIRKVVFPDGREMNMEPESEKVMEDYTAYMVTDMLKDVINNPIGTGKAAKVAGIPVAGKTGTTNFNDKVRAHYNITDPNAYPASTFSGYSTNYTASVWMGFSKNGENNYLTDAHKTTAQSIFKHIMTEVHKGVDTPDFVKPDSVVVRNVKTPSDQISRELFVRGTEPEEIPENTGISDPSKLTADYDKDTNTLTFSWDYPEDEREEVNFEASIDKGSLQVNQNEMKAVFTNVTPGETYTFTVKAVSANEESKAVILKVTPGAANDEDEEENEEEPPEPTPPGDDDNGDSPPPSNGRPPEEEAPPSNENPGDGDTTSPPNDGDGDGGDTETPVEPDPPDEE</sequence>
<keyword evidence="9" id="KW-0573">Peptidoglycan synthesis</keyword>
<dbReference type="GO" id="GO:0009002">
    <property type="term" value="F:serine-type D-Ala-D-Ala carboxypeptidase activity"/>
    <property type="evidence" value="ECO:0007669"/>
    <property type="project" value="UniProtKB-EC"/>
</dbReference>
<comment type="similarity">
    <text evidence="1">In the C-terminal section; belongs to the transpeptidase family.</text>
</comment>
<dbReference type="Pfam" id="PF00912">
    <property type="entry name" value="Transgly"/>
    <property type="match status" value="1"/>
</dbReference>
<evidence type="ECO:0000256" key="2">
    <source>
        <dbReference type="ARBA" id="ARBA00007739"/>
    </source>
</evidence>
<dbReference type="InterPro" id="IPR036116">
    <property type="entry name" value="FN3_sf"/>
</dbReference>
<keyword evidence="8" id="KW-0133">Cell shape</keyword>
<evidence type="ECO:0000256" key="13">
    <source>
        <dbReference type="ARBA" id="ARBA00049902"/>
    </source>
</evidence>
<evidence type="ECO:0000313" key="18">
    <source>
        <dbReference type="Proteomes" id="UP000242662"/>
    </source>
</evidence>
<keyword evidence="10" id="KW-0511">Multifunctional enzyme</keyword>
<gene>
    <name evidence="17" type="ORF">SAMN05421737_103123</name>
</gene>
<feature type="compositionally biased region" description="Basic and acidic residues" evidence="14">
    <location>
        <begin position="1"/>
        <end position="13"/>
    </location>
</feature>
<feature type="compositionally biased region" description="Basic residues" evidence="14">
    <location>
        <begin position="14"/>
        <end position="23"/>
    </location>
</feature>
<organism evidence="17 18">
    <name type="scientific">Shouchella lonarensis</name>
    <dbReference type="NCBI Taxonomy" id="1464122"/>
    <lineage>
        <taxon>Bacteria</taxon>
        <taxon>Bacillati</taxon>
        <taxon>Bacillota</taxon>
        <taxon>Bacilli</taxon>
        <taxon>Bacillales</taxon>
        <taxon>Bacillaceae</taxon>
        <taxon>Shouchella</taxon>
    </lineage>
</organism>
<keyword evidence="18" id="KW-1185">Reference proteome</keyword>
<feature type="compositionally biased region" description="Acidic residues" evidence="14">
    <location>
        <begin position="785"/>
        <end position="808"/>
    </location>
</feature>
<evidence type="ECO:0000256" key="7">
    <source>
        <dbReference type="ARBA" id="ARBA00022801"/>
    </source>
</evidence>
<dbReference type="GO" id="GO:0009252">
    <property type="term" value="P:peptidoglycan biosynthetic process"/>
    <property type="evidence" value="ECO:0007669"/>
    <property type="project" value="UniProtKB-KW"/>
</dbReference>
<dbReference type="SUPFAM" id="SSF56601">
    <property type="entry name" value="beta-lactamase/transpeptidase-like"/>
    <property type="match status" value="1"/>
</dbReference>
<feature type="region of interest" description="Disordered" evidence="14">
    <location>
        <begin position="1"/>
        <end position="23"/>
    </location>
</feature>
<dbReference type="InterPro" id="IPR036950">
    <property type="entry name" value="PBP_transglycosylase"/>
</dbReference>
<dbReference type="GO" id="GO:0008360">
    <property type="term" value="P:regulation of cell shape"/>
    <property type="evidence" value="ECO:0007669"/>
    <property type="project" value="UniProtKB-KW"/>
</dbReference>
<evidence type="ECO:0000256" key="8">
    <source>
        <dbReference type="ARBA" id="ARBA00022960"/>
    </source>
</evidence>
<dbReference type="InterPro" id="IPR012338">
    <property type="entry name" value="Beta-lactam/transpept-like"/>
</dbReference>
<evidence type="ECO:0000256" key="11">
    <source>
        <dbReference type="ARBA" id="ARBA00023316"/>
    </source>
</evidence>
<evidence type="ECO:0000256" key="9">
    <source>
        <dbReference type="ARBA" id="ARBA00022984"/>
    </source>
</evidence>
<dbReference type="GO" id="GO:0008658">
    <property type="term" value="F:penicillin binding"/>
    <property type="evidence" value="ECO:0007669"/>
    <property type="project" value="InterPro"/>
</dbReference>
<dbReference type="CDD" id="cd00063">
    <property type="entry name" value="FN3"/>
    <property type="match status" value="1"/>
</dbReference>
<feature type="region of interest" description="Disordered" evidence="14">
    <location>
        <begin position="780"/>
        <end position="861"/>
    </location>
</feature>
<keyword evidence="15" id="KW-0472">Membrane</keyword>
<dbReference type="OrthoDB" id="9766909at2"/>
<evidence type="ECO:0000256" key="5">
    <source>
        <dbReference type="ARBA" id="ARBA00022676"/>
    </source>
</evidence>
<dbReference type="SMART" id="SM00060">
    <property type="entry name" value="FN3"/>
    <property type="match status" value="1"/>
</dbReference>
<protein>
    <submittedName>
        <fullName evidence="17">Penicillin-binding protein 1A</fullName>
    </submittedName>
</protein>
<feature type="transmembrane region" description="Helical" evidence="15">
    <location>
        <begin position="32"/>
        <end position="56"/>
    </location>
</feature>
<dbReference type="GO" id="GO:0006508">
    <property type="term" value="P:proteolysis"/>
    <property type="evidence" value="ECO:0007669"/>
    <property type="project" value="UniProtKB-KW"/>
</dbReference>
<dbReference type="InterPro" id="IPR050396">
    <property type="entry name" value="Glycosyltr_51/Transpeptidase"/>
</dbReference>
<accession>A0A1G6HAY4</accession>
<dbReference type="Gene3D" id="1.10.3810.10">
    <property type="entry name" value="Biosynthetic peptidoglycan transglycosylase-like"/>
    <property type="match status" value="1"/>
</dbReference>
<keyword evidence="5" id="KW-0328">Glycosyltransferase</keyword>
<dbReference type="Gene3D" id="2.60.40.10">
    <property type="entry name" value="Immunoglobulins"/>
    <property type="match status" value="1"/>
</dbReference>
<dbReference type="SUPFAM" id="SSF49265">
    <property type="entry name" value="Fibronectin type III"/>
    <property type="match status" value="1"/>
</dbReference>
<keyword evidence="7" id="KW-0378">Hydrolase</keyword>
<dbReference type="FunFam" id="1.10.3810.10:FF:000001">
    <property type="entry name" value="Penicillin-binding protein 1A"/>
    <property type="match status" value="1"/>
</dbReference>
<keyword evidence="15" id="KW-0812">Transmembrane</keyword>
<dbReference type="SUPFAM" id="SSF53955">
    <property type="entry name" value="Lysozyme-like"/>
    <property type="match status" value="1"/>
</dbReference>
<dbReference type="Pfam" id="PF00905">
    <property type="entry name" value="Transpeptidase"/>
    <property type="match status" value="1"/>
</dbReference>
<keyword evidence="4" id="KW-0645">Protease</keyword>
<name>A0A1G6HAY4_9BACI</name>
<dbReference type="Gene3D" id="3.40.710.10">
    <property type="entry name" value="DD-peptidase/beta-lactamase superfamily"/>
    <property type="match status" value="1"/>
</dbReference>
<dbReference type="InterPro" id="IPR003961">
    <property type="entry name" value="FN3_dom"/>
</dbReference>
<comment type="catalytic activity">
    <reaction evidence="12">
        <text>Preferential cleavage: (Ac)2-L-Lys-D-Ala-|-D-Ala. Also transpeptidation of peptidyl-alanyl moieties that are N-acyl substituents of D-alanine.</text>
        <dbReference type="EC" id="3.4.16.4"/>
    </reaction>
</comment>
<dbReference type="GO" id="GO:0071555">
    <property type="term" value="P:cell wall organization"/>
    <property type="evidence" value="ECO:0007669"/>
    <property type="project" value="UniProtKB-KW"/>
</dbReference>
<dbReference type="RefSeq" id="WP_090774985.1">
    <property type="nucleotide sequence ID" value="NZ_FMYM01000003.1"/>
</dbReference>
<dbReference type="Pfam" id="PF00041">
    <property type="entry name" value="fn3"/>
    <property type="match status" value="1"/>
</dbReference>
<evidence type="ECO:0000256" key="15">
    <source>
        <dbReference type="SAM" id="Phobius"/>
    </source>
</evidence>
<dbReference type="NCBIfam" id="TIGR02074">
    <property type="entry name" value="PBP_1a_fam"/>
    <property type="match status" value="1"/>
</dbReference>
<dbReference type="InterPro" id="IPR001460">
    <property type="entry name" value="PCN-bd_Tpept"/>
</dbReference>
<dbReference type="GO" id="GO:0008955">
    <property type="term" value="F:peptidoglycan glycosyltransferase activity"/>
    <property type="evidence" value="ECO:0007669"/>
    <property type="project" value="UniProtKB-EC"/>
</dbReference>
<feature type="compositionally biased region" description="Acidic residues" evidence="14">
    <location>
        <begin position="842"/>
        <end position="861"/>
    </location>
</feature>
<dbReference type="EMBL" id="FMYM01000003">
    <property type="protein sequence ID" value="SDB91294.1"/>
    <property type="molecule type" value="Genomic_DNA"/>
</dbReference>
<proteinExistence type="inferred from homology"/>
<comment type="similarity">
    <text evidence="2">In the N-terminal section; belongs to the glycosyltransferase 51 family.</text>
</comment>
<reference evidence="18" key="1">
    <citation type="submission" date="2016-09" db="EMBL/GenBank/DDBJ databases">
        <authorList>
            <person name="Varghese N."/>
            <person name="Submissions S."/>
        </authorList>
    </citation>
    <scope>NUCLEOTIDE SEQUENCE [LARGE SCALE GENOMIC DNA]</scope>
    <source>
        <strain evidence="18">25nlg</strain>
    </source>
</reference>
<evidence type="ECO:0000256" key="10">
    <source>
        <dbReference type="ARBA" id="ARBA00023268"/>
    </source>
</evidence>
<evidence type="ECO:0000256" key="4">
    <source>
        <dbReference type="ARBA" id="ARBA00022670"/>
    </source>
</evidence>
<dbReference type="PANTHER" id="PTHR32282">
    <property type="entry name" value="BINDING PROTEIN TRANSPEPTIDASE, PUTATIVE-RELATED"/>
    <property type="match status" value="1"/>
</dbReference>
<keyword evidence="11" id="KW-0961">Cell wall biogenesis/degradation</keyword>
<feature type="compositionally biased region" description="Low complexity" evidence="14">
    <location>
        <begin position="824"/>
        <end position="841"/>
    </location>
</feature>
<keyword evidence="6" id="KW-0808">Transferase</keyword>
<dbReference type="GO" id="GO:0030288">
    <property type="term" value="C:outer membrane-bounded periplasmic space"/>
    <property type="evidence" value="ECO:0007669"/>
    <property type="project" value="TreeGrafter"/>
</dbReference>
<feature type="region of interest" description="Disordered" evidence="14">
    <location>
        <begin position="688"/>
        <end position="708"/>
    </location>
</feature>
<dbReference type="InterPro" id="IPR023346">
    <property type="entry name" value="Lysozyme-like_dom_sf"/>
</dbReference>
<dbReference type="STRING" id="1464122.SAMN05421737_103123"/>
<feature type="domain" description="Fibronectin type-III" evidence="16">
    <location>
        <begin position="697"/>
        <end position="772"/>
    </location>
</feature>
<dbReference type="InterPro" id="IPR013783">
    <property type="entry name" value="Ig-like_fold"/>
</dbReference>
<keyword evidence="15" id="KW-1133">Transmembrane helix</keyword>
<evidence type="ECO:0000256" key="1">
    <source>
        <dbReference type="ARBA" id="ARBA00007090"/>
    </source>
</evidence>
<dbReference type="AlphaFoldDB" id="A0A1G6HAY4"/>
<comment type="catalytic activity">
    <reaction evidence="13">
        <text>[GlcNAc-(1-&gt;4)-Mur2Ac(oyl-L-Ala-gamma-D-Glu-L-Lys-D-Ala-D-Ala)](n)-di-trans,octa-cis-undecaprenyl diphosphate + beta-D-GlcNAc-(1-&gt;4)-Mur2Ac(oyl-L-Ala-gamma-D-Glu-L-Lys-D-Ala-D-Ala)-di-trans,octa-cis-undecaprenyl diphosphate = [GlcNAc-(1-&gt;4)-Mur2Ac(oyl-L-Ala-gamma-D-Glu-L-Lys-D-Ala-D-Ala)](n+1)-di-trans,octa-cis-undecaprenyl diphosphate + di-trans,octa-cis-undecaprenyl diphosphate + H(+)</text>
        <dbReference type="Rhea" id="RHEA:23708"/>
        <dbReference type="Rhea" id="RHEA-COMP:9602"/>
        <dbReference type="Rhea" id="RHEA-COMP:9603"/>
        <dbReference type="ChEBI" id="CHEBI:15378"/>
        <dbReference type="ChEBI" id="CHEBI:58405"/>
        <dbReference type="ChEBI" id="CHEBI:60033"/>
        <dbReference type="ChEBI" id="CHEBI:78435"/>
        <dbReference type="EC" id="2.4.99.28"/>
    </reaction>
</comment>
<evidence type="ECO:0000256" key="3">
    <source>
        <dbReference type="ARBA" id="ARBA00022645"/>
    </source>
</evidence>
<evidence type="ECO:0000256" key="6">
    <source>
        <dbReference type="ARBA" id="ARBA00022679"/>
    </source>
</evidence>
<dbReference type="Proteomes" id="UP000242662">
    <property type="component" value="Unassembled WGS sequence"/>
</dbReference>
<evidence type="ECO:0000256" key="12">
    <source>
        <dbReference type="ARBA" id="ARBA00034000"/>
    </source>
</evidence>
<dbReference type="PANTHER" id="PTHR32282:SF29">
    <property type="entry name" value="PENICILLIN-BINDING PROTEIN 1A"/>
    <property type="match status" value="1"/>
</dbReference>